<dbReference type="InterPro" id="IPR054635">
    <property type="entry name" value="PA1571-like"/>
</dbReference>
<organism evidence="2 3">
    <name type="scientific">Aquipseudomonas ullengensis</name>
    <dbReference type="NCBI Taxonomy" id="2759166"/>
    <lineage>
        <taxon>Bacteria</taxon>
        <taxon>Pseudomonadati</taxon>
        <taxon>Pseudomonadota</taxon>
        <taxon>Gammaproteobacteria</taxon>
        <taxon>Pseudomonadales</taxon>
        <taxon>Pseudomonadaceae</taxon>
        <taxon>Aquipseudomonas</taxon>
    </lineage>
</organism>
<evidence type="ECO:0000313" key="2">
    <source>
        <dbReference type="EMBL" id="MBB2496138.1"/>
    </source>
</evidence>
<feature type="compositionally biased region" description="Polar residues" evidence="1">
    <location>
        <begin position="1"/>
        <end position="21"/>
    </location>
</feature>
<evidence type="ECO:0008006" key="4">
    <source>
        <dbReference type="Google" id="ProtNLM"/>
    </source>
</evidence>
<comment type="caution">
    <text evidence="2">The sequence shown here is derived from an EMBL/GenBank/DDBJ whole genome shotgun (WGS) entry which is preliminary data.</text>
</comment>
<gene>
    <name evidence="2" type="ORF">H3H51_14000</name>
</gene>
<name>A0A7W4LN11_9GAMM</name>
<dbReference type="EMBL" id="JACJUD010000004">
    <property type="protein sequence ID" value="MBB2496138.1"/>
    <property type="molecule type" value="Genomic_DNA"/>
</dbReference>
<dbReference type="RefSeq" id="WP_183089667.1">
    <property type="nucleotide sequence ID" value="NZ_JACJUD010000004.1"/>
</dbReference>
<evidence type="ECO:0000256" key="1">
    <source>
        <dbReference type="SAM" id="MobiDB-lite"/>
    </source>
</evidence>
<dbReference type="NCBIfam" id="NF045613">
    <property type="entry name" value="PA1571_fam"/>
    <property type="match status" value="1"/>
</dbReference>
<dbReference type="Proteomes" id="UP000542720">
    <property type="component" value="Unassembled WGS sequence"/>
</dbReference>
<sequence length="58" mass="6556">MHLNDNRSSPRSARQNQQQSVGGAIIDAQGREVPITELMVQQACRELEKYYPQTAKRG</sequence>
<accession>A0A7W4LN11</accession>
<proteinExistence type="predicted"/>
<keyword evidence="3" id="KW-1185">Reference proteome</keyword>
<feature type="region of interest" description="Disordered" evidence="1">
    <location>
        <begin position="1"/>
        <end position="26"/>
    </location>
</feature>
<protein>
    <recommendedName>
        <fullName evidence="4">Multifunctional fatty acid oxidation complex subunit alpha</fullName>
    </recommendedName>
</protein>
<reference evidence="2 3" key="1">
    <citation type="submission" date="2020-08" db="EMBL/GenBank/DDBJ databases">
        <authorList>
            <person name="Kim C.M."/>
        </authorList>
    </citation>
    <scope>NUCLEOTIDE SEQUENCE [LARGE SCALE GENOMIC DNA]</scope>
    <source>
        <strain evidence="2 3">UL070</strain>
    </source>
</reference>
<dbReference type="AlphaFoldDB" id="A0A7W4LN11"/>
<evidence type="ECO:0000313" key="3">
    <source>
        <dbReference type="Proteomes" id="UP000542720"/>
    </source>
</evidence>